<dbReference type="InterPro" id="IPR017907">
    <property type="entry name" value="Znf_RING_CS"/>
</dbReference>
<protein>
    <recommendedName>
        <fullName evidence="2">RING-type E3 ubiquitin transferase</fullName>
        <ecNumber evidence="2">2.3.2.27</ecNumber>
    </recommendedName>
</protein>
<evidence type="ECO:0000313" key="12">
    <source>
        <dbReference type="EMBL" id="PKU43226.1"/>
    </source>
</evidence>
<dbReference type="PROSITE" id="PS50089">
    <property type="entry name" value="ZF_RING_2"/>
    <property type="match status" value="1"/>
</dbReference>
<keyword evidence="13" id="KW-1185">Reference proteome</keyword>
<dbReference type="Proteomes" id="UP000233556">
    <property type="component" value="Unassembled WGS sequence"/>
</dbReference>
<dbReference type="InterPro" id="IPR001841">
    <property type="entry name" value="Znf_RING"/>
</dbReference>
<feature type="domain" description="RING-type" evidence="11">
    <location>
        <begin position="1"/>
        <end position="26"/>
    </location>
</feature>
<dbReference type="GO" id="GO:0061630">
    <property type="term" value="F:ubiquitin protein ligase activity"/>
    <property type="evidence" value="ECO:0007669"/>
    <property type="project" value="UniProtKB-EC"/>
</dbReference>
<evidence type="ECO:0000256" key="10">
    <source>
        <dbReference type="SAM" id="MobiDB-lite"/>
    </source>
</evidence>
<evidence type="ECO:0000256" key="1">
    <source>
        <dbReference type="ARBA" id="ARBA00000900"/>
    </source>
</evidence>
<proteinExistence type="predicted"/>
<dbReference type="PROSITE" id="PS00518">
    <property type="entry name" value="ZF_RING_1"/>
    <property type="match status" value="1"/>
</dbReference>
<dbReference type="EC" id="2.3.2.27" evidence="2"/>
<organism evidence="12 13">
    <name type="scientific">Limosa lapponica baueri</name>
    <dbReference type="NCBI Taxonomy" id="1758121"/>
    <lineage>
        <taxon>Eukaryota</taxon>
        <taxon>Metazoa</taxon>
        <taxon>Chordata</taxon>
        <taxon>Craniata</taxon>
        <taxon>Vertebrata</taxon>
        <taxon>Euteleostomi</taxon>
        <taxon>Archelosauria</taxon>
        <taxon>Archosauria</taxon>
        <taxon>Dinosauria</taxon>
        <taxon>Saurischia</taxon>
        <taxon>Theropoda</taxon>
        <taxon>Coelurosauria</taxon>
        <taxon>Aves</taxon>
        <taxon>Neognathae</taxon>
        <taxon>Neoaves</taxon>
        <taxon>Charadriiformes</taxon>
        <taxon>Scolopacidae</taxon>
        <taxon>Limosa</taxon>
    </lineage>
</organism>
<reference evidence="13" key="2">
    <citation type="submission" date="2017-12" db="EMBL/GenBank/DDBJ databases">
        <title>Genome sequence of the Bar-tailed Godwit (Limosa lapponica baueri).</title>
        <authorList>
            <person name="Lima N.C.B."/>
            <person name="Parody-Merino A.M."/>
            <person name="Battley P.F."/>
            <person name="Fidler A.E."/>
            <person name="Prosdocimi F."/>
        </authorList>
    </citation>
    <scope>NUCLEOTIDE SEQUENCE [LARGE SCALE GENOMIC DNA]</scope>
</reference>
<dbReference type="PANTHER" id="PTHR46077:SF1">
    <property type="entry name" value="TOP1 BINDING ARGININE_SERINE RICH PROTEIN, E3 UBIQUITIN LIGASE"/>
    <property type="match status" value="1"/>
</dbReference>
<dbReference type="InterPro" id="IPR013083">
    <property type="entry name" value="Znf_RING/FYVE/PHD"/>
</dbReference>
<comment type="catalytic activity">
    <reaction evidence="1">
        <text>S-ubiquitinyl-[E2 ubiquitin-conjugating enzyme]-L-cysteine + [acceptor protein]-L-lysine = [E2 ubiquitin-conjugating enzyme]-L-cysteine + N(6)-ubiquitinyl-[acceptor protein]-L-lysine.</text>
        <dbReference type="EC" id="2.3.2.27"/>
    </reaction>
</comment>
<dbReference type="GO" id="GO:0008270">
    <property type="term" value="F:zinc ion binding"/>
    <property type="evidence" value="ECO:0007669"/>
    <property type="project" value="UniProtKB-KW"/>
</dbReference>
<evidence type="ECO:0000256" key="8">
    <source>
        <dbReference type="ARBA" id="ARBA00023163"/>
    </source>
</evidence>
<evidence type="ECO:0000256" key="2">
    <source>
        <dbReference type="ARBA" id="ARBA00012483"/>
    </source>
</evidence>
<keyword evidence="4" id="KW-0479">Metal-binding</keyword>
<dbReference type="InterPro" id="IPR018957">
    <property type="entry name" value="Znf_C3HC4_RING-type"/>
</dbReference>
<accession>A0A2I0UAY9</accession>
<name>A0A2I0UAY9_LIMLA</name>
<dbReference type="PANTHER" id="PTHR46077">
    <property type="entry name" value="E3 UBIQUITIN-PROTEIN LIGASE TOPORS"/>
    <property type="match status" value="1"/>
</dbReference>
<evidence type="ECO:0000313" key="13">
    <source>
        <dbReference type="Proteomes" id="UP000233556"/>
    </source>
</evidence>
<dbReference type="EMBL" id="KZ505922">
    <property type="protein sequence ID" value="PKU43226.1"/>
    <property type="molecule type" value="Genomic_DNA"/>
</dbReference>
<keyword evidence="3" id="KW-0808">Transferase</keyword>
<feature type="region of interest" description="Disordered" evidence="10">
    <location>
        <begin position="190"/>
        <end position="304"/>
    </location>
</feature>
<keyword evidence="5 9" id="KW-0863">Zinc-finger</keyword>
<dbReference type="Pfam" id="PF00097">
    <property type="entry name" value="zf-C3HC4"/>
    <property type="match status" value="1"/>
</dbReference>
<dbReference type="GO" id="GO:0006513">
    <property type="term" value="P:protein monoubiquitination"/>
    <property type="evidence" value="ECO:0007669"/>
    <property type="project" value="TreeGrafter"/>
</dbReference>
<dbReference type="AlphaFoldDB" id="A0A2I0UAY9"/>
<reference evidence="13" key="1">
    <citation type="submission" date="2017-11" db="EMBL/GenBank/DDBJ databases">
        <authorList>
            <person name="Lima N.C."/>
            <person name="Parody-Merino A.M."/>
            <person name="Battley P.F."/>
            <person name="Fidler A.E."/>
            <person name="Prosdocimi F."/>
        </authorList>
    </citation>
    <scope>NUCLEOTIDE SEQUENCE [LARGE SCALE GENOMIC DNA]</scope>
</reference>
<gene>
    <name evidence="12" type="ORF">llap_6464</name>
</gene>
<evidence type="ECO:0000256" key="3">
    <source>
        <dbReference type="ARBA" id="ARBA00022679"/>
    </source>
</evidence>
<sequence>MPCCHRFCFTCIRRWADSKPECPLCKTRVRSIVHSVRADDSFEEYVVRPPMASPVIDLQVPHSLAASPPRVAGEVSRAPVGSLDADTWATLFWDHPTLLEPLLPWLHQVLGLVFEDDHLQATMLEDIITSSLVLSGLDEVVLGRLLGLFLHNHTATFVNDLINAVVRLCSGEAHRLLGLEDAHAARGWEGSPAAALSPSASQEGSPAHSPAPSSSSARYNVEDLSSTSTAALGEDPGTPTSAPVPASRQQEERQEDPEETAPGHPSSSRGRERSHGESQRAPKRRASSPEASSPPNKRPAHQQH</sequence>
<feature type="compositionally biased region" description="Low complexity" evidence="10">
    <location>
        <begin position="191"/>
        <end position="217"/>
    </location>
</feature>
<evidence type="ECO:0000256" key="9">
    <source>
        <dbReference type="PROSITE-ProRule" id="PRU00175"/>
    </source>
</evidence>
<dbReference type="Gene3D" id="3.30.40.10">
    <property type="entry name" value="Zinc/RING finger domain, C3HC4 (zinc finger)"/>
    <property type="match status" value="1"/>
</dbReference>
<evidence type="ECO:0000256" key="5">
    <source>
        <dbReference type="ARBA" id="ARBA00022771"/>
    </source>
</evidence>
<keyword evidence="8" id="KW-0804">Transcription</keyword>
<evidence type="ECO:0000256" key="4">
    <source>
        <dbReference type="ARBA" id="ARBA00022723"/>
    </source>
</evidence>
<evidence type="ECO:0000259" key="11">
    <source>
        <dbReference type="PROSITE" id="PS50089"/>
    </source>
</evidence>
<keyword evidence="7" id="KW-0805">Transcription regulation</keyword>
<dbReference type="GO" id="GO:0000209">
    <property type="term" value="P:protein polyubiquitination"/>
    <property type="evidence" value="ECO:0007669"/>
    <property type="project" value="TreeGrafter"/>
</dbReference>
<dbReference type="SUPFAM" id="SSF57850">
    <property type="entry name" value="RING/U-box"/>
    <property type="match status" value="1"/>
</dbReference>
<dbReference type="OrthoDB" id="21204at2759"/>
<feature type="compositionally biased region" description="Basic and acidic residues" evidence="10">
    <location>
        <begin position="269"/>
        <end position="280"/>
    </location>
</feature>
<keyword evidence="6" id="KW-0862">Zinc</keyword>
<evidence type="ECO:0000256" key="6">
    <source>
        <dbReference type="ARBA" id="ARBA00022833"/>
    </source>
</evidence>
<evidence type="ECO:0000256" key="7">
    <source>
        <dbReference type="ARBA" id="ARBA00023015"/>
    </source>
</evidence>